<evidence type="ECO:0000313" key="6">
    <source>
        <dbReference type="EMBL" id="ARU58246.1"/>
    </source>
</evidence>
<dbReference type="Gene3D" id="2.40.50.100">
    <property type="match status" value="1"/>
</dbReference>
<proteinExistence type="inferred from homology"/>
<dbReference type="PANTHER" id="PTHR30469">
    <property type="entry name" value="MULTIDRUG RESISTANCE PROTEIN MDTA"/>
    <property type="match status" value="1"/>
</dbReference>
<dbReference type="InterPro" id="IPR058627">
    <property type="entry name" value="MdtA-like_C"/>
</dbReference>
<accession>A0A1Y0IEL7</accession>
<keyword evidence="2" id="KW-0175">Coiled coil</keyword>
<evidence type="ECO:0000256" key="1">
    <source>
        <dbReference type="ARBA" id="ARBA00009477"/>
    </source>
</evidence>
<feature type="coiled-coil region" evidence="2">
    <location>
        <begin position="136"/>
        <end position="194"/>
    </location>
</feature>
<dbReference type="GO" id="GO:1990281">
    <property type="term" value="C:efflux pump complex"/>
    <property type="evidence" value="ECO:0007669"/>
    <property type="project" value="TreeGrafter"/>
</dbReference>
<dbReference type="RefSeq" id="WP_087463047.1">
    <property type="nucleotide sequence ID" value="NZ_CP021425.1"/>
</dbReference>
<dbReference type="Gene3D" id="2.40.30.170">
    <property type="match status" value="1"/>
</dbReference>
<feature type="transmembrane region" description="Helical" evidence="3">
    <location>
        <begin position="12"/>
        <end position="31"/>
    </location>
</feature>
<evidence type="ECO:0000313" key="7">
    <source>
        <dbReference type="Proteomes" id="UP000196027"/>
    </source>
</evidence>
<feature type="domain" description="CusB-like beta-barrel" evidence="4">
    <location>
        <begin position="317"/>
        <end position="383"/>
    </location>
</feature>
<name>A0A1Y0IEL7_9GAMM</name>
<dbReference type="NCBIfam" id="TIGR01730">
    <property type="entry name" value="RND_mfp"/>
    <property type="match status" value="1"/>
</dbReference>
<dbReference type="KEGG" id="ome:OLMES_4230"/>
<evidence type="ECO:0000259" key="4">
    <source>
        <dbReference type="Pfam" id="PF25954"/>
    </source>
</evidence>
<organism evidence="6 7">
    <name type="scientific">Oleiphilus messinensis</name>
    <dbReference type="NCBI Taxonomy" id="141451"/>
    <lineage>
        <taxon>Bacteria</taxon>
        <taxon>Pseudomonadati</taxon>
        <taxon>Pseudomonadota</taxon>
        <taxon>Gammaproteobacteria</taxon>
        <taxon>Oceanospirillales</taxon>
        <taxon>Oleiphilaceae</taxon>
        <taxon>Oleiphilus</taxon>
    </lineage>
</organism>
<dbReference type="PANTHER" id="PTHR30469:SF11">
    <property type="entry name" value="BLL4320 PROTEIN"/>
    <property type="match status" value="1"/>
</dbReference>
<dbReference type="GO" id="GO:0015562">
    <property type="term" value="F:efflux transmembrane transporter activity"/>
    <property type="evidence" value="ECO:0007669"/>
    <property type="project" value="TreeGrafter"/>
</dbReference>
<dbReference type="EMBL" id="CP021425">
    <property type="protein sequence ID" value="ARU58246.1"/>
    <property type="molecule type" value="Genomic_DNA"/>
</dbReference>
<dbReference type="Gene3D" id="2.40.420.20">
    <property type="match status" value="1"/>
</dbReference>
<dbReference type="OrthoDB" id="9806939at2"/>
<evidence type="ECO:0000256" key="2">
    <source>
        <dbReference type="SAM" id="Coils"/>
    </source>
</evidence>
<dbReference type="Proteomes" id="UP000196027">
    <property type="component" value="Chromosome"/>
</dbReference>
<dbReference type="Pfam" id="PF25967">
    <property type="entry name" value="RND-MFP_C"/>
    <property type="match status" value="1"/>
</dbReference>
<keyword evidence="7" id="KW-1185">Reference proteome</keyword>
<feature type="domain" description="Multidrug resistance protein MdtA-like C-terminal permuted SH3" evidence="5">
    <location>
        <begin position="388"/>
        <end position="440"/>
    </location>
</feature>
<keyword evidence="3" id="KW-1133">Transmembrane helix</keyword>
<keyword evidence="3" id="KW-0472">Membrane</keyword>
<evidence type="ECO:0000259" key="5">
    <source>
        <dbReference type="Pfam" id="PF25967"/>
    </source>
</evidence>
<gene>
    <name evidence="6" type="ORF">OLMES_4230</name>
</gene>
<protein>
    <submittedName>
        <fullName evidence="6">RND superfamily NFE family efflux transporter membrane fusion subunit</fullName>
    </submittedName>
</protein>
<dbReference type="Gene3D" id="1.10.287.470">
    <property type="entry name" value="Helix hairpin bin"/>
    <property type="match status" value="1"/>
</dbReference>
<dbReference type="AlphaFoldDB" id="A0A1Y0IEL7"/>
<dbReference type="InterPro" id="IPR058792">
    <property type="entry name" value="Beta-barrel_RND_2"/>
</dbReference>
<reference evidence="6 7" key="1">
    <citation type="submission" date="2017-05" db="EMBL/GenBank/DDBJ databases">
        <title>Genomic insights into alkan degradation activity of Oleiphilus messinensis.</title>
        <authorList>
            <person name="Kozyavkin S.A."/>
            <person name="Slesarev A.I."/>
            <person name="Golyshin P.N."/>
            <person name="Korzhenkov A."/>
            <person name="Golyshina O.N."/>
            <person name="Toshchakov S.V."/>
        </authorList>
    </citation>
    <scope>NUCLEOTIDE SEQUENCE [LARGE SCALE GENOMIC DNA]</scope>
    <source>
        <strain evidence="6 7">ME102</strain>
    </source>
</reference>
<dbReference type="InterPro" id="IPR006143">
    <property type="entry name" value="RND_pump_MFP"/>
</dbReference>
<dbReference type="SUPFAM" id="SSF111369">
    <property type="entry name" value="HlyD-like secretion proteins"/>
    <property type="match status" value="1"/>
</dbReference>
<sequence>MTDFSPSRYASKWFFVLALGIGVIAAVLLISSCEIPQHQDLQSAPVSVGVITVQNYSVVPEIIGFGEVQPDVYLEVKSELAGKVEYTHPELRKGAILKEGTQVLRIDAMDYQLALKQAQANLVKSEAVLREKTLSLENASRSLTLAQEKMSLSQKELVRNEKLLKQGSIAKSTYDAQKQAFLQLEQEVANYDNQVKTLPVQIELQQAQILISQTEVDVQQRNLARTEWQLPFSARVDNLFTETGQFVNQGTPLFAIQNMDKVLVMASIPLEPFGLLSRGFSVPADKTRDHGAPAMGENLEYWLRQQPDANASIMSAFGLSATVQLVDMEQARWSGEVERISNTLDSKSRTLTVMVAVKNPYRDIRPGIRPPLLTGMYAQVSLRGKPLDAIVIPRAVLHENTVYVADTDGRLKRQIVEGHYQGDMLLVEEGLQAGDRVITTDVFPAINGMEVATWTDSAAASEVDLWVRARNEAKSPLLRAAK</sequence>
<dbReference type="Pfam" id="PF25954">
    <property type="entry name" value="Beta-barrel_RND_2"/>
    <property type="match status" value="1"/>
</dbReference>
<evidence type="ECO:0000256" key="3">
    <source>
        <dbReference type="SAM" id="Phobius"/>
    </source>
</evidence>
<keyword evidence="3" id="KW-0812">Transmembrane</keyword>
<comment type="similarity">
    <text evidence="1">Belongs to the membrane fusion protein (MFP) (TC 8.A.1) family.</text>
</comment>